<keyword evidence="4" id="KW-1185">Reference proteome</keyword>
<dbReference type="Gene3D" id="1.10.238.10">
    <property type="entry name" value="EF-hand"/>
    <property type="match status" value="1"/>
</dbReference>
<sequence length="130" mass="14983">MEQNEDTTRFEQIFKLMDTENKNEVSKESLEVLCTSIGLDITLVQDITTIDLQGFANLFATFSLHQPTYDNEFKILANGEGKIDMKNLVEAVTRIGMVPREEVVQMIGHLKIDMNQEIESQKFIREELKK</sequence>
<gene>
    <name evidence="2" type="ORF">SS50377_16545</name>
    <name evidence="3" type="ORF">SS50377_20820</name>
</gene>
<accession>V6LG28</accession>
<protein>
    <recommendedName>
        <fullName evidence="1">EF-hand domain-containing protein</fullName>
    </recommendedName>
</protein>
<organism evidence="2">
    <name type="scientific">Spironucleus salmonicida</name>
    <dbReference type="NCBI Taxonomy" id="348837"/>
    <lineage>
        <taxon>Eukaryota</taxon>
        <taxon>Metamonada</taxon>
        <taxon>Diplomonadida</taxon>
        <taxon>Hexamitidae</taxon>
        <taxon>Hexamitinae</taxon>
        <taxon>Spironucleus</taxon>
    </lineage>
</organism>
<evidence type="ECO:0000313" key="4">
    <source>
        <dbReference type="Proteomes" id="UP000018208"/>
    </source>
</evidence>
<dbReference type="EMBL" id="KI546135">
    <property type="protein sequence ID" value="EST43510.1"/>
    <property type="molecule type" value="Genomic_DNA"/>
</dbReference>
<dbReference type="AlphaFoldDB" id="V6LG28"/>
<dbReference type="VEuPathDB" id="GiardiaDB:SS50377_20820"/>
<reference evidence="2 3" key="1">
    <citation type="journal article" date="2014" name="PLoS Genet.">
        <title>The Genome of Spironucleus salmonicida Highlights a Fish Pathogen Adapted to Fluctuating Environments.</title>
        <authorList>
            <person name="Xu F."/>
            <person name="Jerlstrom-Hultqvist J."/>
            <person name="Einarsson E."/>
            <person name="Astvaldsson A."/>
            <person name="Svard S.G."/>
            <person name="Andersson J.O."/>
        </authorList>
    </citation>
    <scope>NUCLEOTIDE SEQUENCE</scope>
    <source>
        <strain evidence="3">ATCC 50377</strain>
    </source>
</reference>
<dbReference type="SUPFAM" id="SSF47473">
    <property type="entry name" value="EF-hand"/>
    <property type="match status" value="1"/>
</dbReference>
<dbReference type="InterPro" id="IPR011992">
    <property type="entry name" value="EF-hand-dom_pair"/>
</dbReference>
<reference evidence="3" key="2">
    <citation type="submission" date="2020-12" db="EMBL/GenBank/DDBJ databases">
        <title>New Spironucleus salmonicida genome in near-complete chromosomes.</title>
        <authorList>
            <person name="Xu F."/>
            <person name="Kurt Z."/>
            <person name="Jimenez-Gonzalez A."/>
            <person name="Astvaldsson A."/>
            <person name="Andersson J.O."/>
            <person name="Svard S.G."/>
        </authorList>
    </citation>
    <scope>NUCLEOTIDE SEQUENCE</scope>
    <source>
        <strain evidence="3">ATCC 50377</strain>
    </source>
</reference>
<evidence type="ECO:0000313" key="3">
    <source>
        <dbReference type="EMBL" id="KAH0577467.1"/>
    </source>
</evidence>
<name>V6LG28_9EUKA</name>
<feature type="domain" description="EF-hand" evidence="1">
    <location>
        <begin position="5"/>
        <end position="40"/>
    </location>
</feature>
<evidence type="ECO:0000259" key="1">
    <source>
        <dbReference type="PROSITE" id="PS50222"/>
    </source>
</evidence>
<dbReference type="Proteomes" id="UP000018208">
    <property type="component" value="Unassembled WGS sequence"/>
</dbReference>
<dbReference type="InterPro" id="IPR002048">
    <property type="entry name" value="EF_hand_dom"/>
</dbReference>
<dbReference type="EMBL" id="AUWU02000001">
    <property type="protein sequence ID" value="KAH0577467.1"/>
    <property type="molecule type" value="Genomic_DNA"/>
</dbReference>
<proteinExistence type="predicted"/>
<evidence type="ECO:0000313" key="2">
    <source>
        <dbReference type="EMBL" id="EST43510.1"/>
    </source>
</evidence>
<dbReference type="PROSITE" id="PS50222">
    <property type="entry name" value="EF_HAND_2"/>
    <property type="match status" value="1"/>
</dbReference>
<dbReference type="GO" id="GO:0005509">
    <property type="term" value="F:calcium ion binding"/>
    <property type="evidence" value="ECO:0007669"/>
    <property type="project" value="InterPro"/>
</dbReference>